<dbReference type="Pfam" id="PF14223">
    <property type="entry name" value="Retrotran_gag_2"/>
    <property type="match status" value="1"/>
</dbReference>
<accession>A0AAP0BDB6</accession>
<dbReference type="PANTHER" id="PTHR47592">
    <property type="entry name" value="PBF68 PROTEIN"/>
    <property type="match status" value="1"/>
</dbReference>
<feature type="region of interest" description="Disordered" evidence="2">
    <location>
        <begin position="174"/>
        <end position="199"/>
    </location>
</feature>
<dbReference type="Proteomes" id="UP001418222">
    <property type="component" value="Unassembled WGS sequence"/>
</dbReference>
<evidence type="ECO:0000313" key="5">
    <source>
        <dbReference type="Proteomes" id="UP001418222"/>
    </source>
</evidence>
<dbReference type="Gene3D" id="4.10.60.10">
    <property type="entry name" value="Zinc finger, CCHC-type"/>
    <property type="match status" value="1"/>
</dbReference>
<proteinExistence type="predicted"/>
<sequence>MKERGIFYTVQSDFATTRENVDEYRWSKDEDFCRDYLLNSLNPRLALTYDAYKTAKEIWDRLNAHFQKEVGLSKTLLGEKFFNCRFTASMPVISQVIEMENLRLKLECDHSYISDSLLMYLILNKLPLEWITFKTEMHRLKENITLDELKRFIHIEDQNIVGKSLEQAAHHSQTVNFVSRPGKSHQKPPTPKGDSSAQLAVKKSSLKRKNGKCHNCSKWGHWAAECRGPKKKEEAPQNVENMIVNNFDPKSFVALIGSSHRSASSEWWLDSGVICHVTNDRGSKDETCEFMNENYFSTRQDSRDKLCESLTKVFDSFYCVSRFERGETPMNFRFRAGKGRGIPWEVATSEFLAEVERETPSRCCTQGRRRRDRGEYKVGPPEPTVGIVEDVAGRKSKRGSLGDVGAGRVGEGGGLSESGFWRRCKKVLQVDQKRGGPRCSPSGR</sequence>
<keyword evidence="1" id="KW-0863">Zinc-finger</keyword>
<dbReference type="PANTHER" id="PTHR47592:SF27">
    <property type="entry name" value="OS08G0421700 PROTEIN"/>
    <property type="match status" value="1"/>
</dbReference>
<evidence type="ECO:0000256" key="1">
    <source>
        <dbReference type="PROSITE-ProRule" id="PRU00047"/>
    </source>
</evidence>
<reference evidence="4 5" key="1">
    <citation type="journal article" date="2022" name="Nat. Plants">
        <title>Genomes of leafy and leafless Platanthera orchids illuminate the evolution of mycoheterotrophy.</title>
        <authorList>
            <person name="Li M.H."/>
            <person name="Liu K.W."/>
            <person name="Li Z."/>
            <person name="Lu H.C."/>
            <person name="Ye Q.L."/>
            <person name="Zhang D."/>
            <person name="Wang J.Y."/>
            <person name="Li Y.F."/>
            <person name="Zhong Z.M."/>
            <person name="Liu X."/>
            <person name="Yu X."/>
            <person name="Liu D.K."/>
            <person name="Tu X.D."/>
            <person name="Liu B."/>
            <person name="Hao Y."/>
            <person name="Liao X.Y."/>
            <person name="Jiang Y.T."/>
            <person name="Sun W.H."/>
            <person name="Chen J."/>
            <person name="Chen Y.Q."/>
            <person name="Ai Y."/>
            <person name="Zhai J.W."/>
            <person name="Wu S.S."/>
            <person name="Zhou Z."/>
            <person name="Hsiao Y.Y."/>
            <person name="Wu W.L."/>
            <person name="Chen Y.Y."/>
            <person name="Lin Y.F."/>
            <person name="Hsu J.L."/>
            <person name="Li C.Y."/>
            <person name="Wang Z.W."/>
            <person name="Zhao X."/>
            <person name="Zhong W.Y."/>
            <person name="Ma X.K."/>
            <person name="Ma L."/>
            <person name="Huang J."/>
            <person name="Chen G.Z."/>
            <person name="Huang M.Z."/>
            <person name="Huang L."/>
            <person name="Peng D.H."/>
            <person name="Luo Y.B."/>
            <person name="Zou S.Q."/>
            <person name="Chen S.P."/>
            <person name="Lan S."/>
            <person name="Tsai W.C."/>
            <person name="Van de Peer Y."/>
            <person name="Liu Z.J."/>
        </authorList>
    </citation>
    <scope>NUCLEOTIDE SEQUENCE [LARGE SCALE GENOMIC DNA]</scope>
    <source>
        <strain evidence="4">Lor287</strain>
    </source>
</reference>
<comment type="caution">
    <text evidence="4">The sequence shown here is derived from an EMBL/GenBank/DDBJ whole genome shotgun (WGS) entry which is preliminary data.</text>
</comment>
<organism evidence="4 5">
    <name type="scientific">Platanthera zijinensis</name>
    <dbReference type="NCBI Taxonomy" id="2320716"/>
    <lineage>
        <taxon>Eukaryota</taxon>
        <taxon>Viridiplantae</taxon>
        <taxon>Streptophyta</taxon>
        <taxon>Embryophyta</taxon>
        <taxon>Tracheophyta</taxon>
        <taxon>Spermatophyta</taxon>
        <taxon>Magnoliopsida</taxon>
        <taxon>Liliopsida</taxon>
        <taxon>Asparagales</taxon>
        <taxon>Orchidaceae</taxon>
        <taxon>Orchidoideae</taxon>
        <taxon>Orchideae</taxon>
        <taxon>Orchidinae</taxon>
        <taxon>Platanthera</taxon>
    </lineage>
</organism>
<gene>
    <name evidence="4" type="ORF">KSP39_PZI013761</name>
</gene>
<dbReference type="PROSITE" id="PS50158">
    <property type="entry name" value="ZF_CCHC"/>
    <property type="match status" value="1"/>
</dbReference>
<dbReference type="GO" id="GO:0008270">
    <property type="term" value="F:zinc ion binding"/>
    <property type="evidence" value="ECO:0007669"/>
    <property type="project" value="UniProtKB-KW"/>
</dbReference>
<dbReference type="AlphaFoldDB" id="A0AAP0BDB6"/>
<keyword evidence="1" id="KW-0862">Zinc</keyword>
<evidence type="ECO:0000313" key="4">
    <source>
        <dbReference type="EMBL" id="KAK8936172.1"/>
    </source>
</evidence>
<dbReference type="InterPro" id="IPR001878">
    <property type="entry name" value="Znf_CCHC"/>
</dbReference>
<evidence type="ECO:0000256" key="2">
    <source>
        <dbReference type="SAM" id="MobiDB-lite"/>
    </source>
</evidence>
<feature type="domain" description="CCHC-type" evidence="3">
    <location>
        <begin position="212"/>
        <end position="227"/>
    </location>
</feature>
<protein>
    <recommendedName>
        <fullName evidence="3">CCHC-type domain-containing protein</fullName>
    </recommendedName>
</protein>
<name>A0AAP0BDB6_9ASPA</name>
<evidence type="ECO:0000259" key="3">
    <source>
        <dbReference type="PROSITE" id="PS50158"/>
    </source>
</evidence>
<dbReference type="SUPFAM" id="SSF57756">
    <property type="entry name" value="Retrovirus zinc finger-like domains"/>
    <property type="match status" value="1"/>
</dbReference>
<keyword evidence="5" id="KW-1185">Reference proteome</keyword>
<dbReference type="GO" id="GO:0003676">
    <property type="term" value="F:nucleic acid binding"/>
    <property type="evidence" value="ECO:0007669"/>
    <property type="project" value="InterPro"/>
</dbReference>
<dbReference type="InterPro" id="IPR036875">
    <property type="entry name" value="Znf_CCHC_sf"/>
</dbReference>
<keyword evidence="1" id="KW-0479">Metal-binding</keyword>
<dbReference type="EMBL" id="JBBWWQ010000011">
    <property type="protein sequence ID" value="KAK8936172.1"/>
    <property type="molecule type" value="Genomic_DNA"/>
</dbReference>